<proteinExistence type="inferred from homology"/>
<keyword evidence="9 19" id="KW-0732">Signal</keyword>
<evidence type="ECO:0000256" key="7">
    <source>
        <dbReference type="ARBA" id="ARBA00022448"/>
    </source>
</evidence>
<dbReference type="GO" id="GO:0000139">
    <property type="term" value="C:Golgi membrane"/>
    <property type="evidence" value="ECO:0007669"/>
    <property type="project" value="UniProtKB-SubCell"/>
</dbReference>
<keyword evidence="10" id="KW-0653">Protein transport</keyword>
<keyword evidence="16" id="KW-1015">Disulfide bond</keyword>
<keyword evidence="15 18" id="KW-0472">Membrane</keyword>
<evidence type="ECO:0000256" key="8">
    <source>
        <dbReference type="ARBA" id="ARBA00022692"/>
    </source>
</evidence>
<feature type="signal peptide" evidence="19">
    <location>
        <begin position="1"/>
        <end position="22"/>
    </location>
</feature>
<dbReference type="InterPro" id="IPR044865">
    <property type="entry name" value="MRH_dom"/>
</dbReference>
<keyword evidence="12" id="KW-0072">Autophagy</keyword>
<organism evidence="21 22">
    <name type="scientific">Heterostelium pallidum (strain ATCC 26659 / Pp 5 / PN500)</name>
    <name type="common">Cellular slime mold</name>
    <name type="synonym">Polysphondylium pallidum</name>
    <dbReference type="NCBI Taxonomy" id="670386"/>
    <lineage>
        <taxon>Eukaryota</taxon>
        <taxon>Amoebozoa</taxon>
        <taxon>Evosea</taxon>
        <taxon>Eumycetozoa</taxon>
        <taxon>Dictyostelia</taxon>
        <taxon>Acytosteliales</taxon>
        <taxon>Acytosteliaceae</taxon>
        <taxon>Heterostelium</taxon>
    </lineage>
</organism>
<dbReference type="PANTHER" id="PTHR15071:SF28">
    <property type="entry name" value="MRH DOMAIN-CONTAINING PROTEIN-RELATED"/>
    <property type="match status" value="1"/>
</dbReference>
<evidence type="ECO:0000256" key="18">
    <source>
        <dbReference type="SAM" id="Phobius"/>
    </source>
</evidence>
<gene>
    <name evidence="21" type="ORF">PPL_12531</name>
</gene>
<evidence type="ECO:0000256" key="14">
    <source>
        <dbReference type="ARBA" id="ARBA00023128"/>
    </source>
</evidence>
<dbReference type="RefSeq" id="XP_020429449.1">
    <property type="nucleotide sequence ID" value="XM_020583262.1"/>
</dbReference>
<evidence type="ECO:0000313" key="21">
    <source>
        <dbReference type="EMBL" id="EFA77320.1"/>
    </source>
</evidence>
<keyword evidence="8 18" id="KW-0812">Transmembrane</keyword>
<evidence type="ECO:0000256" key="6">
    <source>
        <dbReference type="ARBA" id="ARBA00013776"/>
    </source>
</evidence>
<evidence type="ECO:0000256" key="4">
    <source>
        <dbReference type="ARBA" id="ARBA00004472"/>
    </source>
</evidence>
<evidence type="ECO:0000256" key="3">
    <source>
        <dbReference type="ARBA" id="ARBA00004394"/>
    </source>
</evidence>
<evidence type="ECO:0000256" key="10">
    <source>
        <dbReference type="ARBA" id="ARBA00022927"/>
    </source>
</evidence>
<accession>D3BMV8</accession>
<comment type="caution">
    <text evidence="21">The sequence shown here is derived from an EMBL/GenBank/DDBJ whole genome shotgun (WGS) entry which is preliminary data.</text>
</comment>
<dbReference type="GO" id="GO:0030659">
    <property type="term" value="C:cytoplasmic vesicle membrane"/>
    <property type="evidence" value="ECO:0007669"/>
    <property type="project" value="UniProtKB-SubCell"/>
</dbReference>
<evidence type="ECO:0000256" key="1">
    <source>
        <dbReference type="ARBA" id="ARBA00004304"/>
    </source>
</evidence>
<dbReference type="PANTHER" id="PTHR15071">
    <property type="entry name" value="MANNOSE-6-PHOSPHATE RECEPTOR FAMILY MEMBER"/>
    <property type="match status" value="1"/>
</dbReference>
<comment type="subcellular location">
    <subcellularLocation>
        <location evidence="2">Cytoplasmic vesicle membrane</location>
        <topology evidence="2">Single-pass type I membrane protein</topology>
    </subcellularLocation>
    <subcellularLocation>
        <location evidence="3">Golgi apparatus membrane</location>
    </subcellularLocation>
    <subcellularLocation>
        <location evidence="1">Mitochondrion membrane</location>
        <topology evidence="1">Single-pass membrane protein</topology>
    </subcellularLocation>
    <subcellularLocation>
        <location evidence="4">Preautophagosomal structure membrane</location>
        <topology evidence="4">Single-pass type I membrane protein</topology>
    </subcellularLocation>
</comment>
<dbReference type="Pfam" id="PF09451">
    <property type="entry name" value="ATG27"/>
    <property type="match status" value="1"/>
</dbReference>
<dbReference type="Gene3D" id="2.70.130.10">
    <property type="entry name" value="Mannose-6-phosphate receptor binding domain"/>
    <property type="match status" value="1"/>
</dbReference>
<dbReference type="InParanoid" id="D3BMV8"/>
<evidence type="ECO:0000256" key="19">
    <source>
        <dbReference type="SAM" id="SignalP"/>
    </source>
</evidence>
<evidence type="ECO:0000256" key="16">
    <source>
        <dbReference type="ARBA" id="ARBA00023157"/>
    </source>
</evidence>
<dbReference type="Proteomes" id="UP000001396">
    <property type="component" value="Unassembled WGS sequence"/>
</dbReference>
<dbReference type="SUPFAM" id="SSF50911">
    <property type="entry name" value="Mannose 6-phosphate receptor domain"/>
    <property type="match status" value="1"/>
</dbReference>
<dbReference type="GO" id="GO:0034045">
    <property type="term" value="C:phagophore assembly site membrane"/>
    <property type="evidence" value="ECO:0007669"/>
    <property type="project" value="UniProtKB-SubCell"/>
</dbReference>
<evidence type="ECO:0000256" key="5">
    <source>
        <dbReference type="ARBA" id="ARBA00005363"/>
    </source>
</evidence>
<dbReference type="PROSITE" id="PS51914">
    <property type="entry name" value="MRH"/>
    <property type="match status" value="1"/>
</dbReference>
<feature type="domain" description="MRH" evidence="20">
    <location>
        <begin position="26"/>
        <end position="163"/>
    </location>
</feature>
<keyword evidence="17" id="KW-0968">Cytoplasmic vesicle</keyword>
<evidence type="ECO:0000256" key="9">
    <source>
        <dbReference type="ARBA" id="ARBA00022729"/>
    </source>
</evidence>
<dbReference type="OMA" id="FTINIPC"/>
<protein>
    <recommendedName>
        <fullName evidence="6">Autophagy-related protein 27</fullName>
    </recommendedName>
</protein>
<evidence type="ECO:0000256" key="17">
    <source>
        <dbReference type="ARBA" id="ARBA00023329"/>
    </source>
</evidence>
<dbReference type="InterPro" id="IPR009011">
    <property type="entry name" value="Man6P_isomerase_rcpt-bd_dom_sf"/>
</dbReference>
<keyword evidence="11 18" id="KW-1133">Transmembrane helix</keyword>
<dbReference type="GO" id="GO:0015031">
    <property type="term" value="P:protein transport"/>
    <property type="evidence" value="ECO:0007669"/>
    <property type="project" value="UniProtKB-KW"/>
</dbReference>
<dbReference type="AlphaFoldDB" id="D3BMV8"/>
<sequence length="244" mass="26649">MTYWKFSLFFVILSVFALIAQSQIVNPCELNNEDTGVYYNFTKLAGKDWTGTGSTSGAKYHFSICSSNEFCNDSAVQLKPSSVCAPRPTMYTFGNQNMIQISPRTDDEDGGVVDYQTGSTCGGQNNVRKTTINILCTGEESVQSITEIGNCQVIINVTAACGNHMSSKKGGLGGGWIFVIILLSVSAAYIIFGTIINWKVRHHEGANIFPNIDFWRGFGTLITDGVLFIRGKISGTAYHGYQQV</sequence>
<evidence type="ECO:0000256" key="15">
    <source>
        <dbReference type="ARBA" id="ARBA00023136"/>
    </source>
</evidence>
<dbReference type="GO" id="GO:0031966">
    <property type="term" value="C:mitochondrial membrane"/>
    <property type="evidence" value="ECO:0007669"/>
    <property type="project" value="UniProtKB-SubCell"/>
</dbReference>
<feature type="chain" id="PRO_5003041381" description="Autophagy-related protein 27" evidence="19">
    <location>
        <begin position="23"/>
        <end position="244"/>
    </location>
</feature>
<keyword evidence="14" id="KW-0496">Mitochondrion</keyword>
<evidence type="ECO:0000256" key="2">
    <source>
        <dbReference type="ARBA" id="ARBA00004358"/>
    </source>
</evidence>
<evidence type="ECO:0000256" key="13">
    <source>
        <dbReference type="ARBA" id="ARBA00023034"/>
    </source>
</evidence>
<dbReference type="EMBL" id="ADBJ01000043">
    <property type="protein sequence ID" value="EFA77320.1"/>
    <property type="molecule type" value="Genomic_DNA"/>
</dbReference>
<name>D3BMV8_HETP5</name>
<evidence type="ECO:0000313" key="22">
    <source>
        <dbReference type="Proteomes" id="UP000001396"/>
    </source>
</evidence>
<dbReference type="InterPro" id="IPR018939">
    <property type="entry name" value="Autophagy-rel_prot_27"/>
</dbReference>
<reference evidence="21 22" key="1">
    <citation type="journal article" date="2011" name="Genome Res.">
        <title>Phylogeny-wide analysis of social amoeba genomes highlights ancient origins for complex intercellular communication.</title>
        <authorList>
            <person name="Heidel A.J."/>
            <person name="Lawal H.M."/>
            <person name="Felder M."/>
            <person name="Schilde C."/>
            <person name="Helps N.R."/>
            <person name="Tunggal B."/>
            <person name="Rivero F."/>
            <person name="John U."/>
            <person name="Schleicher M."/>
            <person name="Eichinger L."/>
            <person name="Platzer M."/>
            <person name="Noegel A.A."/>
            <person name="Schaap P."/>
            <person name="Gloeckner G."/>
        </authorList>
    </citation>
    <scope>NUCLEOTIDE SEQUENCE [LARGE SCALE GENOMIC DNA]</scope>
    <source>
        <strain evidence="22">ATCC 26659 / Pp 5 / PN500</strain>
    </source>
</reference>
<evidence type="ECO:0000259" key="20">
    <source>
        <dbReference type="PROSITE" id="PS51914"/>
    </source>
</evidence>
<keyword evidence="22" id="KW-1185">Reference proteome</keyword>
<feature type="transmembrane region" description="Helical" evidence="18">
    <location>
        <begin position="173"/>
        <end position="192"/>
    </location>
</feature>
<comment type="similarity">
    <text evidence="5">Belongs to the ATG27 family.</text>
</comment>
<dbReference type="GO" id="GO:0006914">
    <property type="term" value="P:autophagy"/>
    <property type="evidence" value="ECO:0007669"/>
    <property type="project" value="UniProtKB-KW"/>
</dbReference>
<evidence type="ECO:0000256" key="11">
    <source>
        <dbReference type="ARBA" id="ARBA00022989"/>
    </source>
</evidence>
<keyword evidence="13" id="KW-0333">Golgi apparatus</keyword>
<evidence type="ECO:0000256" key="12">
    <source>
        <dbReference type="ARBA" id="ARBA00023006"/>
    </source>
</evidence>
<dbReference type="GeneID" id="31367998"/>
<keyword evidence="7" id="KW-0813">Transport</keyword>